<organism evidence="2 3">
    <name type="scientific">Burkholderia singularis</name>
    <dbReference type="NCBI Taxonomy" id="1503053"/>
    <lineage>
        <taxon>Bacteria</taxon>
        <taxon>Pseudomonadati</taxon>
        <taxon>Pseudomonadota</taxon>
        <taxon>Betaproteobacteria</taxon>
        <taxon>Burkholderiales</taxon>
        <taxon>Burkholderiaceae</taxon>
        <taxon>Burkholderia</taxon>
        <taxon>pseudomallei group</taxon>
    </lineage>
</organism>
<name>A0A238H0M9_9BURK</name>
<evidence type="ECO:0000313" key="2">
    <source>
        <dbReference type="EMBL" id="SMF98798.1"/>
    </source>
</evidence>
<gene>
    <name evidence="2" type="ORF">BSIN_2084</name>
</gene>
<evidence type="ECO:0000313" key="3">
    <source>
        <dbReference type="Proteomes" id="UP000198460"/>
    </source>
</evidence>
<feature type="region of interest" description="Disordered" evidence="1">
    <location>
        <begin position="24"/>
        <end position="43"/>
    </location>
</feature>
<reference evidence="2 3" key="1">
    <citation type="submission" date="2017-04" db="EMBL/GenBank/DDBJ databases">
        <authorList>
            <person name="Afonso C.L."/>
            <person name="Miller P.J."/>
            <person name="Scott M.A."/>
            <person name="Spackman E."/>
            <person name="Goraichik I."/>
            <person name="Dimitrov K.M."/>
            <person name="Suarez D.L."/>
            <person name="Swayne D.E."/>
        </authorList>
    </citation>
    <scope>NUCLEOTIDE SEQUENCE [LARGE SCALE GENOMIC DNA]</scope>
    <source>
        <strain evidence="2">LMG 28154</strain>
    </source>
</reference>
<dbReference type="AlphaFoldDB" id="A0A238H0M9"/>
<protein>
    <submittedName>
        <fullName evidence="2">Uncharacterized protein</fullName>
    </submittedName>
</protein>
<accession>A0A238H0M9</accession>
<dbReference type="Proteomes" id="UP000198460">
    <property type="component" value="Unassembled WGS sequence"/>
</dbReference>
<evidence type="ECO:0000256" key="1">
    <source>
        <dbReference type="SAM" id="MobiDB-lite"/>
    </source>
</evidence>
<sequence>MVSGNDIPASAKCAAHPREQIEITPLPPSRIDPTLGFGAPRAM</sequence>
<proteinExistence type="predicted"/>
<dbReference type="EMBL" id="FXAN01000034">
    <property type="protein sequence ID" value="SMF98798.1"/>
    <property type="molecule type" value="Genomic_DNA"/>
</dbReference>